<comment type="caution">
    <text evidence="2">The sequence shown here is derived from an EMBL/GenBank/DDBJ whole genome shotgun (WGS) entry which is preliminary data.</text>
</comment>
<feature type="region of interest" description="Disordered" evidence="1">
    <location>
        <begin position="1"/>
        <end position="22"/>
    </location>
</feature>
<dbReference type="Proteomes" id="UP000499080">
    <property type="component" value="Unassembled WGS sequence"/>
</dbReference>
<organism evidence="2 3">
    <name type="scientific">Araneus ventricosus</name>
    <name type="common">Orbweaver spider</name>
    <name type="synonym">Epeira ventricosa</name>
    <dbReference type="NCBI Taxonomy" id="182803"/>
    <lineage>
        <taxon>Eukaryota</taxon>
        <taxon>Metazoa</taxon>
        <taxon>Ecdysozoa</taxon>
        <taxon>Arthropoda</taxon>
        <taxon>Chelicerata</taxon>
        <taxon>Arachnida</taxon>
        <taxon>Araneae</taxon>
        <taxon>Araneomorphae</taxon>
        <taxon>Entelegynae</taxon>
        <taxon>Araneoidea</taxon>
        <taxon>Araneidae</taxon>
        <taxon>Araneus</taxon>
    </lineage>
</organism>
<dbReference type="AlphaFoldDB" id="A0A4Y2D2H5"/>
<sequence length="193" mass="21317">MTRTTPELAPPSPNFRATPTGGRLATTYDLACNRPHTRRIFSGIGFRTCDPPVPRGTKNLLTFTTTSHSRIRNATLEDEVLDKTIRSIHPGTTRLMILKGRTTADDNTGTVLCIKQPSPVHAQTPPKGRTHVVGVGVVNQEKQPFPPRRSEYPLTVLINFSSTYLWCPRLPTGNMALGNERQSPLWHLAAVSI</sequence>
<accession>A0A4Y2D2H5</accession>
<reference evidence="2 3" key="1">
    <citation type="journal article" date="2019" name="Sci. Rep.">
        <title>Orb-weaving spider Araneus ventricosus genome elucidates the spidroin gene catalogue.</title>
        <authorList>
            <person name="Kono N."/>
            <person name="Nakamura H."/>
            <person name="Ohtoshi R."/>
            <person name="Moran D.A.P."/>
            <person name="Shinohara A."/>
            <person name="Yoshida Y."/>
            <person name="Fujiwara M."/>
            <person name="Mori M."/>
            <person name="Tomita M."/>
            <person name="Arakawa K."/>
        </authorList>
    </citation>
    <scope>NUCLEOTIDE SEQUENCE [LARGE SCALE GENOMIC DNA]</scope>
</reference>
<dbReference type="EMBL" id="BGPR01000281">
    <property type="protein sequence ID" value="GBM10158.1"/>
    <property type="molecule type" value="Genomic_DNA"/>
</dbReference>
<evidence type="ECO:0000313" key="2">
    <source>
        <dbReference type="EMBL" id="GBM10158.1"/>
    </source>
</evidence>
<proteinExistence type="predicted"/>
<evidence type="ECO:0000313" key="3">
    <source>
        <dbReference type="Proteomes" id="UP000499080"/>
    </source>
</evidence>
<evidence type="ECO:0000256" key="1">
    <source>
        <dbReference type="SAM" id="MobiDB-lite"/>
    </source>
</evidence>
<protein>
    <submittedName>
        <fullName evidence="2">Uncharacterized protein</fullName>
    </submittedName>
</protein>
<gene>
    <name evidence="2" type="ORF">AVEN_258760_1</name>
</gene>
<keyword evidence="3" id="KW-1185">Reference proteome</keyword>
<name>A0A4Y2D2H5_ARAVE</name>